<dbReference type="Proteomes" id="UP000500895">
    <property type="component" value="Chromosome"/>
</dbReference>
<evidence type="ECO:0000313" key="1">
    <source>
        <dbReference type="EMBL" id="QIP05823.1"/>
    </source>
</evidence>
<dbReference type="AlphaFoldDB" id="A0A6G9A0S9"/>
<organism evidence="1 2">
    <name type="scientific">Bradyrhizobium symbiodeficiens</name>
    <dbReference type="NCBI Taxonomy" id="1404367"/>
    <lineage>
        <taxon>Bacteria</taxon>
        <taxon>Pseudomonadati</taxon>
        <taxon>Pseudomonadota</taxon>
        <taxon>Alphaproteobacteria</taxon>
        <taxon>Hyphomicrobiales</taxon>
        <taxon>Nitrobacteraceae</taxon>
        <taxon>Bradyrhizobium</taxon>
    </lineage>
</organism>
<proteinExistence type="predicted"/>
<sequence length="63" mass="7173">MRVTRLMESHRDPRKFRLGFGFMKSAGCWRIVKPVAGDGIADAAMRIRAPKSPENASELWITR</sequence>
<dbReference type="EMBL" id="CP050066">
    <property type="protein sequence ID" value="QIP05823.1"/>
    <property type="molecule type" value="Genomic_DNA"/>
</dbReference>
<protein>
    <submittedName>
        <fullName evidence="1">Uncharacterized protein</fullName>
    </submittedName>
</protein>
<accession>A0A6G9A0S9</accession>
<name>A0A6G9A0S9_9BRAD</name>
<evidence type="ECO:0000313" key="2">
    <source>
        <dbReference type="Proteomes" id="UP000500895"/>
    </source>
</evidence>
<dbReference type="RefSeq" id="WP_166467082.1">
    <property type="nucleotide sequence ID" value="NZ_CP050066.2"/>
</dbReference>
<gene>
    <name evidence="1" type="ORF">HAV00_06015</name>
</gene>
<reference evidence="1 2" key="1">
    <citation type="journal article" date="2020" name="Int. J. Syst. Evol. Microbiol.">
        <title>Description and complete genome sequences of Bradyrhizobium symbiodeficiens sp. nov., a non-symbiotic bacterium associated with legumes native to Canada.</title>
        <authorList>
            <person name="Bromfield E.S.P."/>
            <person name="Cloutier S."/>
            <person name="Nguyen H.D.T."/>
        </authorList>
    </citation>
    <scope>NUCLEOTIDE SEQUENCE [LARGE SCALE GENOMIC DNA]</scope>
    <source>
        <strain evidence="1 2">101S1MB</strain>
    </source>
</reference>